<evidence type="ECO:0000313" key="7">
    <source>
        <dbReference type="Proteomes" id="UP001059295"/>
    </source>
</evidence>
<accession>A0ABY5V1P1</accession>
<dbReference type="InterPro" id="IPR017900">
    <property type="entry name" value="4Fe4S_Fe_S_CS"/>
</dbReference>
<dbReference type="InterPro" id="IPR017896">
    <property type="entry name" value="4Fe4S_Fe-S-bd"/>
</dbReference>
<dbReference type="InterPro" id="IPR029039">
    <property type="entry name" value="Flavoprotein-like_sf"/>
</dbReference>
<dbReference type="PANTHER" id="PTHR24960">
    <property type="entry name" value="PHOTOSYSTEM I IRON-SULFUR CENTER-RELATED"/>
    <property type="match status" value="1"/>
</dbReference>
<dbReference type="PROSITE" id="PS00198">
    <property type="entry name" value="4FE4S_FER_1"/>
    <property type="match status" value="1"/>
</dbReference>
<feature type="domain" description="4Fe-4S ferredoxin-type" evidence="5">
    <location>
        <begin position="211"/>
        <end position="237"/>
    </location>
</feature>
<keyword evidence="4" id="KW-0411">Iron-sulfur</keyword>
<keyword evidence="7" id="KW-1185">Reference proteome</keyword>
<feature type="domain" description="4Fe-4S ferredoxin-type" evidence="5">
    <location>
        <begin position="180"/>
        <end position="209"/>
    </location>
</feature>
<dbReference type="SUPFAM" id="SSF52218">
    <property type="entry name" value="Flavoproteins"/>
    <property type="match status" value="1"/>
</dbReference>
<evidence type="ECO:0000313" key="6">
    <source>
        <dbReference type="EMBL" id="UWN58123.1"/>
    </source>
</evidence>
<dbReference type="EMBL" id="CP102294">
    <property type="protein sequence ID" value="UWN58123.1"/>
    <property type="molecule type" value="Genomic_DNA"/>
</dbReference>
<keyword evidence="3" id="KW-0408">Iron</keyword>
<dbReference type="Pfam" id="PF13237">
    <property type="entry name" value="Fer4_10"/>
    <property type="match status" value="1"/>
</dbReference>
<dbReference type="Proteomes" id="UP001059295">
    <property type="component" value="Chromosome"/>
</dbReference>
<evidence type="ECO:0000256" key="4">
    <source>
        <dbReference type="ARBA" id="ARBA00023014"/>
    </source>
</evidence>
<evidence type="ECO:0000256" key="1">
    <source>
        <dbReference type="ARBA" id="ARBA00022485"/>
    </source>
</evidence>
<keyword evidence="1" id="KW-0004">4Fe-4S</keyword>
<evidence type="ECO:0000256" key="3">
    <source>
        <dbReference type="ARBA" id="ARBA00023004"/>
    </source>
</evidence>
<evidence type="ECO:0000259" key="5">
    <source>
        <dbReference type="PROSITE" id="PS51379"/>
    </source>
</evidence>
<gene>
    <name evidence="6" type="ORF">NQ491_04950</name>
</gene>
<proteinExistence type="predicted"/>
<reference evidence="6" key="1">
    <citation type="journal article" date="2022" name="Cell">
        <title>Design, construction, and in vivo augmentation of a complex gut microbiome.</title>
        <authorList>
            <person name="Cheng A.G."/>
            <person name="Ho P.Y."/>
            <person name="Aranda-Diaz A."/>
            <person name="Jain S."/>
            <person name="Yu F.B."/>
            <person name="Meng X."/>
            <person name="Wang M."/>
            <person name="Iakiviak M."/>
            <person name="Nagashima K."/>
            <person name="Zhao A."/>
            <person name="Murugkar P."/>
            <person name="Patil A."/>
            <person name="Atabakhsh K."/>
            <person name="Weakley A."/>
            <person name="Yan J."/>
            <person name="Brumbaugh A.R."/>
            <person name="Higginbottom S."/>
            <person name="Dimas A."/>
            <person name="Shiver A.L."/>
            <person name="Deutschbauer A."/>
            <person name="Neff N."/>
            <person name="Sonnenburg J.L."/>
            <person name="Huang K.C."/>
            <person name="Fischbach M.A."/>
        </authorList>
    </citation>
    <scope>NUCLEOTIDE SEQUENCE</scope>
    <source>
        <strain evidence="6">AP11</strain>
    </source>
</reference>
<evidence type="ECO:0000256" key="2">
    <source>
        <dbReference type="ARBA" id="ARBA00022723"/>
    </source>
</evidence>
<dbReference type="SUPFAM" id="SSF54862">
    <property type="entry name" value="4Fe-4S ferredoxins"/>
    <property type="match status" value="1"/>
</dbReference>
<keyword evidence="2" id="KW-0479">Metal-binding</keyword>
<name>A0ABY5V1P1_9BACT</name>
<dbReference type="PROSITE" id="PS51379">
    <property type="entry name" value="4FE4S_FER_2"/>
    <property type="match status" value="2"/>
</dbReference>
<dbReference type="Gene3D" id="3.30.70.20">
    <property type="match status" value="1"/>
</dbReference>
<dbReference type="PANTHER" id="PTHR24960:SF79">
    <property type="entry name" value="PHOTOSYSTEM I IRON-SULFUR CENTER"/>
    <property type="match status" value="1"/>
</dbReference>
<dbReference type="RefSeq" id="WP_019246489.1">
    <property type="nucleotide sequence ID" value="NZ_CAPH01000017.1"/>
</dbReference>
<dbReference type="InterPro" id="IPR050157">
    <property type="entry name" value="PSI_iron-sulfur_center"/>
</dbReference>
<dbReference type="Gene3D" id="3.40.50.360">
    <property type="match status" value="1"/>
</dbReference>
<protein>
    <submittedName>
        <fullName evidence="6">4Fe-4S binding protein</fullName>
    </submittedName>
</protein>
<dbReference type="GeneID" id="82891058"/>
<sequence length="263" mass="28415">MSDRIGTVRAVSFSPTGSTRRVLRSIAAGIGAARVQEDSLDRPAWREAGVQVGDDELLLVGMPVYAGRVPGLFHGGLPVRGTGDAVCVVSYGNRAYEDALSELVGLTRRAGFRVVAAGAFVTEHSLNGRIAAGRPDEADTALMEAFGRQVAAKLRDRAACEVPIRVPGHEPYKAYAPIPLVPELDPERCERCGRCALVCPVQTIDPGNYRVTDPSRCIACFACVRYCRAGARSLAEPARSAFERKMEALREACQARREPEIFL</sequence>
<organism evidence="6 7">
    <name type="scientific">Alistipes ihumii AP11</name>
    <dbReference type="NCBI Taxonomy" id="1211813"/>
    <lineage>
        <taxon>Bacteria</taxon>
        <taxon>Pseudomonadati</taxon>
        <taxon>Bacteroidota</taxon>
        <taxon>Bacteroidia</taxon>
        <taxon>Bacteroidales</taxon>
        <taxon>Rikenellaceae</taxon>
        <taxon>Alistipes</taxon>
    </lineage>
</organism>